<accession>A0AA89BK47</accession>
<sequence length="345" mass="38619">MYKSKASEYDITRPLPAKNCVNKLSPSSSGACARGKPFSTIYKPQKPKLEINSEHCAFDGFNQKQLLIHGGHSVGDLRCPELQRPQRAQALQHWGVDCQALGRELPQAQEDRRGRIARWVDVVGLVSQATLDLLMNVIHQIGPGKYKDLVHLFCSAEKKDCVADAFFPLLDRAAMALHGYYSFQVDKSISEIMTDNLSNNLSQLSQSLLISKFFEYFLRALFLECYLTEIHVLPLVIEVNSNPDNFGRLSDSCQVSFDIKVIFHHSNILEALMYTALLTVQSIDPVGGGMEVFRSTENLIATAIRVRVVALREKNWQGNHDFRYRKPWKASAAMATAQSADAAAT</sequence>
<dbReference type="EMBL" id="JAVXUP010000075">
    <property type="protein sequence ID" value="KAK3039467.1"/>
    <property type="molecule type" value="Genomic_DNA"/>
</dbReference>
<organism evidence="1 2">
    <name type="scientific">Escallonia herrerae</name>
    <dbReference type="NCBI Taxonomy" id="1293975"/>
    <lineage>
        <taxon>Eukaryota</taxon>
        <taxon>Viridiplantae</taxon>
        <taxon>Streptophyta</taxon>
        <taxon>Embryophyta</taxon>
        <taxon>Tracheophyta</taxon>
        <taxon>Spermatophyta</taxon>
        <taxon>Magnoliopsida</taxon>
        <taxon>eudicotyledons</taxon>
        <taxon>Gunneridae</taxon>
        <taxon>Pentapetalae</taxon>
        <taxon>asterids</taxon>
        <taxon>campanulids</taxon>
        <taxon>Escalloniales</taxon>
        <taxon>Escalloniaceae</taxon>
        <taxon>Escallonia</taxon>
    </lineage>
</organism>
<comment type="caution">
    <text evidence="1">The sequence shown here is derived from an EMBL/GenBank/DDBJ whole genome shotgun (WGS) entry which is preliminary data.</text>
</comment>
<evidence type="ECO:0000313" key="1">
    <source>
        <dbReference type="EMBL" id="KAK3039467.1"/>
    </source>
</evidence>
<evidence type="ECO:0000313" key="2">
    <source>
        <dbReference type="Proteomes" id="UP001188597"/>
    </source>
</evidence>
<name>A0AA89BK47_9ASTE</name>
<gene>
    <name evidence="1" type="ORF">RJ639_028049</name>
</gene>
<reference evidence="1" key="1">
    <citation type="submission" date="2022-12" db="EMBL/GenBank/DDBJ databases">
        <title>Draft genome assemblies for two species of Escallonia (Escalloniales).</title>
        <authorList>
            <person name="Chanderbali A."/>
            <person name="Dervinis C."/>
            <person name="Anghel I."/>
            <person name="Soltis D."/>
            <person name="Soltis P."/>
            <person name="Zapata F."/>
        </authorList>
    </citation>
    <scope>NUCLEOTIDE SEQUENCE</scope>
    <source>
        <strain evidence="1">UCBG64.0493</strain>
        <tissue evidence="1">Leaf</tissue>
    </source>
</reference>
<protein>
    <submittedName>
        <fullName evidence="1">Uncharacterized protein</fullName>
    </submittedName>
</protein>
<dbReference type="Proteomes" id="UP001188597">
    <property type="component" value="Unassembled WGS sequence"/>
</dbReference>
<keyword evidence="2" id="KW-1185">Reference proteome</keyword>
<dbReference type="AlphaFoldDB" id="A0AA89BK47"/>
<proteinExistence type="predicted"/>